<dbReference type="Pfam" id="PF13529">
    <property type="entry name" value="Peptidase_C39_2"/>
    <property type="match status" value="1"/>
</dbReference>
<name>A0A4R9M521_9LEPT</name>
<proteinExistence type="predicted"/>
<protein>
    <recommendedName>
        <fullName evidence="1">Peptidase C39-like domain-containing protein</fullName>
    </recommendedName>
</protein>
<sequence length="208" mass="23773">MQMKKYPDRSSLTSISPLPWYDPQTDNIAVKILNRLMNRSNTCMGTTYLTAVKWAGHVLGTDSYDSWTEKEYYSNLEEFVIRDIDITTSSYHNKLFNSLFGDKAKATQVKFSVTDLIKHIKNEKAPVIFSIDVRKAFNPKATSPMGHIVMAVAQCSNGITIHDPRGKYDTKYNDLQGANSFFSYELLEEIARKEVMNLISIPEKKKKK</sequence>
<accession>A0A4R9M521</accession>
<dbReference type="AlphaFoldDB" id="A0A4R9M521"/>
<organism evidence="2 3">
    <name type="scientific">Leptospira idonii</name>
    <dbReference type="NCBI Taxonomy" id="1193500"/>
    <lineage>
        <taxon>Bacteria</taxon>
        <taxon>Pseudomonadati</taxon>
        <taxon>Spirochaetota</taxon>
        <taxon>Spirochaetia</taxon>
        <taxon>Leptospirales</taxon>
        <taxon>Leptospiraceae</taxon>
        <taxon>Leptospira</taxon>
    </lineage>
</organism>
<reference evidence="2" key="1">
    <citation type="journal article" date="2019" name="PLoS Negl. Trop. Dis.">
        <title>Revisiting the worldwide diversity of Leptospira species in the environment.</title>
        <authorList>
            <person name="Vincent A.T."/>
            <person name="Schiettekatte O."/>
            <person name="Bourhy P."/>
            <person name="Veyrier F.J."/>
            <person name="Picardeau M."/>
        </authorList>
    </citation>
    <scope>NUCLEOTIDE SEQUENCE [LARGE SCALE GENOMIC DNA]</scope>
    <source>
        <strain evidence="2">201300427</strain>
    </source>
</reference>
<keyword evidence="3" id="KW-1185">Reference proteome</keyword>
<comment type="caution">
    <text evidence="2">The sequence shown here is derived from an EMBL/GenBank/DDBJ whole genome shotgun (WGS) entry which is preliminary data.</text>
</comment>
<dbReference type="Proteomes" id="UP000298058">
    <property type="component" value="Unassembled WGS sequence"/>
</dbReference>
<gene>
    <name evidence="2" type="ORF">EHS15_01860</name>
</gene>
<evidence type="ECO:0000259" key="1">
    <source>
        <dbReference type="Pfam" id="PF13529"/>
    </source>
</evidence>
<evidence type="ECO:0000313" key="2">
    <source>
        <dbReference type="EMBL" id="TGN20807.1"/>
    </source>
</evidence>
<dbReference type="EMBL" id="RQHW01000007">
    <property type="protein sequence ID" value="TGN20807.1"/>
    <property type="molecule type" value="Genomic_DNA"/>
</dbReference>
<evidence type="ECO:0000313" key="3">
    <source>
        <dbReference type="Proteomes" id="UP000298058"/>
    </source>
</evidence>
<feature type="domain" description="Peptidase C39-like" evidence="1">
    <location>
        <begin position="29"/>
        <end position="164"/>
    </location>
</feature>
<dbReference type="InterPro" id="IPR039564">
    <property type="entry name" value="Peptidase_C39-like"/>
</dbReference>
<dbReference type="OrthoDB" id="325057at2"/>